<evidence type="ECO:0000313" key="3">
    <source>
        <dbReference type="EMBL" id="MBJ3775465.1"/>
    </source>
</evidence>
<protein>
    <submittedName>
        <fullName evidence="3">Transposase</fullName>
    </submittedName>
</protein>
<dbReference type="EMBL" id="JAEKJA010000005">
    <property type="protein sequence ID" value="MBJ3775465.1"/>
    <property type="molecule type" value="Genomic_DNA"/>
</dbReference>
<dbReference type="RefSeq" id="WP_198881522.1">
    <property type="nucleotide sequence ID" value="NZ_JAEKJA010000005.1"/>
</dbReference>
<dbReference type="AlphaFoldDB" id="A0A934MG01"/>
<dbReference type="Pfam" id="PF01609">
    <property type="entry name" value="DDE_Tnp_1"/>
    <property type="match status" value="1"/>
</dbReference>
<dbReference type="GO" id="GO:0004803">
    <property type="term" value="F:transposase activity"/>
    <property type="evidence" value="ECO:0007669"/>
    <property type="project" value="InterPro"/>
</dbReference>
<sequence>MQHYQGSSPSRWRPVRKGGPEVGGLGRSRGGLSSKLHVAVDALGLPVRVIISPSHRGDVLFAGELVAGLRLEHVIADRAYDANHFRLALA</sequence>
<feature type="region of interest" description="Disordered" evidence="1">
    <location>
        <begin position="1"/>
        <end position="31"/>
    </location>
</feature>
<proteinExistence type="predicted"/>
<dbReference type="GO" id="GO:0003677">
    <property type="term" value="F:DNA binding"/>
    <property type="evidence" value="ECO:0007669"/>
    <property type="project" value="InterPro"/>
</dbReference>
<comment type="caution">
    <text evidence="3">The sequence shown here is derived from an EMBL/GenBank/DDBJ whole genome shotgun (WGS) entry which is preliminary data.</text>
</comment>
<dbReference type="InterPro" id="IPR002559">
    <property type="entry name" value="Transposase_11"/>
</dbReference>
<name>A0A934MG01_9HYPH</name>
<feature type="compositionally biased region" description="Gly residues" evidence="1">
    <location>
        <begin position="20"/>
        <end position="29"/>
    </location>
</feature>
<evidence type="ECO:0000259" key="2">
    <source>
        <dbReference type="Pfam" id="PF01609"/>
    </source>
</evidence>
<dbReference type="Proteomes" id="UP000609531">
    <property type="component" value="Unassembled WGS sequence"/>
</dbReference>
<evidence type="ECO:0000313" key="4">
    <source>
        <dbReference type="Proteomes" id="UP000609531"/>
    </source>
</evidence>
<reference evidence="3" key="1">
    <citation type="submission" date="2020-12" db="EMBL/GenBank/DDBJ databases">
        <title>Bacterial taxonomy.</title>
        <authorList>
            <person name="Pan X."/>
        </authorList>
    </citation>
    <scope>NUCLEOTIDE SEQUENCE</scope>
    <source>
        <strain evidence="3">B2012</strain>
    </source>
</reference>
<evidence type="ECO:0000256" key="1">
    <source>
        <dbReference type="SAM" id="MobiDB-lite"/>
    </source>
</evidence>
<dbReference type="GO" id="GO:0006313">
    <property type="term" value="P:DNA transposition"/>
    <property type="evidence" value="ECO:0007669"/>
    <property type="project" value="InterPro"/>
</dbReference>
<keyword evidence="4" id="KW-1185">Reference proteome</keyword>
<feature type="compositionally biased region" description="Polar residues" evidence="1">
    <location>
        <begin position="1"/>
        <end position="10"/>
    </location>
</feature>
<organism evidence="3 4">
    <name type="scientific">Acuticoccus mangrovi</name>
    <dbReference type="NCBI Taxonomy" id="2796142"/>
    <lineage>
        <taxon>Bacteria</taxon>
        <taxon>Pseudomonadati</taxon>
        <taxon>Pseudomonadota</taxon>
        <taxon>Alphaproteobacteria</taxon>
        <taxon>Hyphomicrobiales</taxon>
        <taxon>Amorphaceae</taxon>
        <taxon>Acuticoccus</taxon>
    </lineage>
</organism>
<accession>A0A934MG01</accession>
<gene>
    <name evidence="3" type="ORF">JCR33_07195</name>
</gene>
<feature type="domain" description="Transposase IS4-like" evidence="2">
    <location>
        <begin position="26"/>
        <end position="82"/>
    </location>
</feature>